<dbReference type="EMBL" id="JAKKPZ010000756">
    <property type="protein sequence ID" value="KAI1692503.1"/>
    <property type="molecule type" value="Genomic_DNA"/>
</dbReference>
<dbReference type="InterPro" id="IPR000504">
    <property type="entry name" value="RRM_dom"/>
</dbReference>
<accession>A0AAD4MHN3</accession>
<dbReference type="AlphaFoldDB" id="A0AAD4MHN3"/>
<comment type="caution">
    <text evidence="3">The sequence shown here is derived from an EMBL/GenBank/DDBJ whole genome shotgun (WGS) entry which is preliminary data.</text>
</comment>
<keyword evidence="4" id="KW-1185">Reference proteome</keyword>
<gene>
    <name evidence="3" type="ORF">DdX_21221</name>
</gene>
<feature type="region of interest" description="Disordered" evidence="1">
    <location>
        <begin position="116"/>
        <end position="180"/>
    </location>
</feature>
<protein>
    <recommendedName>
        <fullName evidence="2">RRM domain-containing protein</fullName>
    </recommendedName>
</protein>
<name>A0AAD4MHN3_9BILA</name>
<dbReference type="InterPro" id="IPR012677">
    <property type="entry name" value="Nucleotide-bd_a/b_plait_sf"/>
</dbReference>
<feature type="compositionally biased region" description="Polar residues" evidence="1">
    <location>
        <begin position="154"/>
        <end position="170"/>
    </location>
</feature>
<evidence type="ECO:0000256" key="1">
    <source>
        <dbReference type="SAM" id="MobiDB-lite"/>
    </source>
</evidence>
<dbReference type="SUPFAM" id="SSF54928">
    <property type="entry name" value="RNA-binding domain, RBD"/>
    <property type="match status" value="1"/>
</dbReference>
<evidence type="ECO:0000259" key="2">
    <source>
        <dbReference type="Pfam" id="PF00076"/>
    </source>
</evidence>
<sequence length="180" mass="19592">MARLTSTIAILRNKSATGLRQTNGDKASVKISAPAKLTNKIHVSGPRLHPEGENSKARQKQEFRTYFSHFGTIVNVTVSKKSKPSNVTFTNCESAAKCIQQRTHKISGQDFLVHRSKPSEGMRKKLRANQNMPGPSTENVSAANVQSDPPAESNLGNQMPQATASSSSQVRGMFTKPCQI</sequence>
<reference evidence="3" key="1">
    <citation type="submission" date="2022-01" db="EMBL/GenBank/DDBJ databases">
        <title>Genome Sequence Resource for Two Populations of Ditylenchus destructor, the Migratory Endoparasitic Phytonematode.</title>
        <authorList>
            <person name="Zhang H."/>
            <person name="Lin R."/>
            <person name="Xie B."/>
        </authorList>
    </citation>
    <scope>NUCLEOTIDE SEQUENCE</scope>
    <source>
        <strain evidence="3">BazhouSP</strain>
    </source>
</reference>
<feature type="domain" description="RRM" evidence="2">
    <location>
        <begin position="60"/>
        <end position="106"/>
    </location>
</feature>
<dbReference type="InterPro" id="IPR035979">
    <property type="entry name" value="RBD_domain_sf"/>
</dbReference>
<dbReference type="Gene3D" id="3.30.70.330">
    <property type="match status" value="1"/>
</dbReference>
<feature type="compositionally biased region" description="Polar residues" evidence="1">
    <location>
        <begin position="128"/>
        <end position="147"/>
    </location>
</feature>
<dbReference type="Pfam" id="PF00076">
    <property type="entry name" value="RRM_1"/>
    <property type="match status" value="1"/>
</dbReference>
<dbReference type="GO" id="GO:0003723">
    <property type="term" value="F:RNA binding"/>
    <property type="evidence" value="ECO:0007669"/>
    <property type="project" value="InterPro"/>
</dbReference>
<evidence type="ECO:0000313" key="4">
    <source>
        <dbReference type="Proteomes" id="UP001201812"/>
    </source>
</evidence>
<evidence type="ECO:0000313" key="3">
    <source>
        <dbReference type="EMBL" id="KAI1692503.1"/>
    </source>
</evidence>
<proteinExistence type="predicted"/>
<dbReference type="Proteomes" id="UP001201812">
    <property type="component" value="Unassembled WGS sequence"/>
</dbReference>
<organism evidence="3 4">
    <name type="scientific">Ditylenchus destructor</name>
    <dbReference type="NCBI Taxonomy" id="166010"/>
    <lineage>
        <taxon>Eukaryota</taxon>
        <taxon>Metazoa</taxon>
        <taxon>Ecdysozoa</taxon>
        <taxon>Nematoda</taxon>
        <taxon>Chromadorea</taxon>
        <taxon>Rhabditida</taxon>
        <taxon>Tylenchina</taxon>
        <taxon>Tylenchomorpha</taxon>
        <taxon>Sphaerularioidea</taxon>
        <taxon>Anguinidae</taxon>
        <taxon>Anguininae</taxon>
        <taxon>Ditylenchus</taxon>
    </lineage>
</organism>